<gene>
    <name evidence="7" type="ORF">K461DRAFT_297730</name>
</gene>
<evidence type="ECO:0000313" key="7">
    <source>
        <dbReference type="EMBL" id="KAF2148300.1"/>
    </source>
</evidence>
<keyword evidence="8" id="KW-1185">Reference proteome</keyword>
<evidence type="ECO:0000256" key="3">
    <source>
        <dbReference type="ARBA" id="ARBA00022833"/>
    </source>
</evidence>
<dbReference type="EMBL" id="ML996093">
    <property type="protein sequence ID" value="KAF2148300.1"/>
    <property type="molecule type" value="Genomic_DNA"/>
</dbReference>
<evidence type="ECO:0000256" key="4">
    <source>
        <dbReference type="PROSITE-ProRule" id="PRU00452"/>
    </source>
</evidence>
<dbReference type="GO" id="GO:0008270">
    <property type="term" value="F:zinc ion binding"/>
    <property type="evidence" value="ECO:0007669"/>
    <property type="project" value="UniProtKB-KW"/>
</dbReference>
<dbReference type="PANTHER" id="PTHR10782:SF4">
    <property type="entry name" value="TONALLI, ISOFORM E"/>
    <property type="match status" value="1"/>
</dbReference>
<dbReference type="InterPro" id="IPR013083">
    <property type="entry name" value="Znf_RING/FYVE/PHD"/>
</dbReference>
<dbReference type="PROSITE" id="PS51044">
    <property type="entry name" value="ZF_SP_RING"/>
    <property type="match status" value="1"/>
</dbReference>
<dbReference type="AlphaFoldDB" id="A0A9P4IV23"/>
<sequence>MASPAKRKIPPDPDVAVSNEAARRAMGGRIPQRQWMASDQSLNGADTSAPEPRNTSSFTTNSTSTSNSTSASASAITSTATSTITTSTSCSSTRPTVVQTTPSVPTPPAIPMARPLPTPPRVIAPAASSKHSAKNRHDPSVKVSSLAREILGCLPGPGTLIGRPMRDTMLEAEYSLHLRRLEKLVFEGHDAPNRNDVYRLNILKEALENHDLALLFMNQLICHMTRDNAVAHDYVGLNQLFGREDLLTDHFRTFCVDFPLNSTLLPSSKDKAANARLSENLAKLTDNFKACAQKIKLKWQPLCNACRNHQLLPLAQDLVMTFGIISPTLQRITFAQILTGAAPHISAENKDELQTKFVTSQDRLIAHRPYEPDVAAGIYQEMHGLMAGTDRSASIKLKLQLMADFLTVRRGWDRVPAADLTRIGLERFQPNSIRPNLHRYGINKPKAAQVFVDDIICGPTNLAEFLPVSEFTFEMNENDLGGLAVKGPDAERRLALNFISGSFDLRLRVCQAMPPSGLTVSKWLARDMAWREDMFLVVNGHTMEQPIKTNGHKILPIDLSEVILPGRNYVKICFNRSSKDKRLVNFAFAIERVTCVPSNDLFALTGRTNYIPAPEALGKITSKLRATLDANDDDLAVVDPTTRIPLVEPFSNSKIFDFPARGRDCEHLQPFDLGIWLNTRPSDGGWNVVEAWKCPICGGDARPNMLVIDGFLAEVRRELENRGKEADCKAIVVDVNGSWKIAEEKTPERNGGNAEVARPDSAPIEVVELDD</sequence>
<feature type="region of interest" description="Disordered" evidence="5">
    <location>
        <begin position="746"/>
        <end position="771"/>
    </location>
</feature>
<evidence type="ECO:0000313" key="8">
    <source>
        <dbReference type="Proteomes" id="UP000799439"/>
    </source>
</evidence>
<dbReference type="PANTHER" id="PTHR10782">
    <property type="entry name" value="ZINC FINGER MIZ DOMAIN-CONTAINING PROTEIN"/>
    <property type="match status" value="1"/>
</dbReference>
<feature type="domain" description="SP-RING-type" evidence="6">
    <location>
        <begin position="632"/>
        <end position="721"/>
    </location>
</feature>
<proteinExistence type="predicted"/>
<dbReference type="GO" id="GO:0061665">
    <property type="term" value="F:SUMO ligase activity"/>
    <property type="evidence" value="ECO:0007669"/>
    <property type="project" value="TreeGrafter"/>
</dbReference>
<evidence type="ECO:0000259" key="6">
    <source>
        <dbReference type="PROSITE" id="PS51044"/>
    </source>
</evidence>
<dbReference type="OrthoDB" id="27975at2759"/>
<organism evidence="7 8">
    <name type="scientific">Myriangium duriaei CBS 260.36</name>
    <dbReference type="NCBI Taxonomy" id="1168546"/>
    <lineage>
        <taxon>Eukaryota</taxon>
        <taxon>Fungi</taxon>
        <taxon>Dikarya</taxon>
        <taxon>Ascomycota</taxon>
        <taxon>Pezizomycotina</taxon>
        <taxon>Dothideomycetes</taxon>
        <taxon>Dothideomycetidae</taxon>
        <taxon>Myriangiales</taxon>
        <taxon>Myriangiaceae</taxon>
        <taxon>Myriangium</taxon>
    </lineage>
</organism>
<feature type="compositionally biased region" description="Low complexity" evidence="5">
    <location>
        <begin position="55"/>
        <end position="103"/>
    </location>
</feature>
<dbReference type="Proteomes" id="UP000799439">
    <property type="component" value="Unassembled WGS sequence"/>
</dbReference>
<evidence type="ECO:0000256" key="1">
    <source>
        <dbReference type="ARBA" id="ARBA00022723"/>
    </source>
</evidence>
<keyword evidence="3" id="KW-0862">Zinc</keyword>
<protein>
    <recommendedName>
        <fullName evidence="6">SP-RING-type domain-containing protein</fullName>
    </recommendedName>
</protein>
<name>A0A9P4IV23_9PEZI</name>
<comment type="caution">
    <text evidence="7">The sequence shown here is derived from an EMBL/GenBank/DDBJ whole genome shotgun (WGS) entry which is preliminary data.</text>
</comment>
<feature type="compositionally biased region" description="Pro residues" evidence="5">
    <location>
        <begin position="104"/>
        <end position="122"/>
    </location>
</feature>
<dbReference type="Gene3D" id="3.30.40.10">
    <property type="entry name" value="Zinc/RING finger domain, C3HC4 (zinc finger)"/>
    <property type="match status" value="1"/>
</dbReference>
<evidence type="ECO:0000256" key="5">
    <source>
        <dbReference type="SAM" id="MobiDB-lite"/>
    </source>
</evidence>
<keyword evidence="1" id="KW-0479">Metal-binding</keyword>
<dbReference type="GO" id="GO:0016925">
    <property type="term" value="P:protein sumoylation"/>
    <property type="evidence" value="ECO:0007669"/>
    <property type="project" value="TreeGrafter"/>
</dbReference>
<accession>A0A9P4IV23</accession>
<feature type="compositionally biased region" description="Polar residues" evidence="5">
    <location>
        <begin position="35"/>
        <end position="46"/>
    </location>
</feature>
<dbReference type="GO" id="GO:0000785">
    <property type="term" value="C:chromatin"/>
    <property type="evidence" value="ECO:0007669"/>
    <property type="project" value="TreeGrafter"/>
</dbReference>
<feature type="region of interest" description="Disordered" evidence="5">
    <location>
        <begin position="1"/>
        <end position="141"/>
    </location>
</feature>
<keyword evidence="2 4" id="KW-0863">Zinc-finger</keyword>
<evidence type="ECO:0000256" key="2">
    <source>
        <dbReference type="ARBA" id="ARBA00022771"/>
    </source>
</evidence>
<dbReference type="InterPro" id="IPR004181">
    <property type="entry name" value="Znf_MIZ"/>
</dbReference>
<reference evidence="7" key="1">
    <citation type="journal article" date="2020" name="Stud. Mycol.">
        <title>101 Dothideomycetes genomes: a test case for predicting lifestyles and emergence of pathogens.</title>
        <authorList>
            <person name="Haridas S."/>
            <person name="Albert R."/>
            <person name="Binder M."/>
            <person name="Bloem J."/>
            <person name="Labutti K."/>
            <person name="Salamov A."/>
            <person name="Andreopoulos B."/>
            <person name="Baker S."/>
            <person name="Barry K."/>
            <person name="Bills G."/>
            <person name="Bluhm B."/>
            <person name="Cannon C."/>
            <person name="Castanera R."/>
            <person name="Culley D."/>
            <person name="Daum C."/>
            <person name="Ezra D."/>
            <person name="Gonzalez J."/>
            <person name="Henrissat B."/>
            <person name="Kuo A."/>
            <person name="Liang C."/>
            <person name="Lipzen A."/>
            <person name="Lutzoni F."/>
            <person name="Magnuson J."/>
            <person name="Mondo S."/>
            <person name="Nolan M."/>
            <person name="Ohm R."/>
            <person name="Pangilinan J."/>
            <person name="Park H.-J."/>
            <person name="Ramirez L."/>
            <person name="Alfaro M."/>
            <person name="Sun H."/>
            <person name="Tritt A."/>
            <person name="Yoshinaga Y."/>
            <person name="Zwiers L.-H."/>
            <person name="Turgeon B."/>
            <person name="Goodwin S."/>
            <person name="Spatafora J."/>
            <person name="Crous P."/>
            <person name="Grigoriev I."/>
        </authorList>
    </citation>
    <scope>NUCLEOTIDE SEQUENCE</scope>
    <source>
        <strain evidence="7">CBS 260.36</strain>
    </source>
</reference>